<dbReference type="EMBL" id="JAUOZU010000013">
    <property type="protein sequence ID" value="MDO6965796.1"/>
    <property type="molecule type" value="Genomic_DNA"/>
</dbReference>
<evidence type="ECO:0000313" key="1">
    <source>
        <dbReference type="EMBL" id="MDO6965796.1"/>
    </source>
</evidence>
<keyword evidence="2" id="KW-1185">Reference proteome</keyword>
<sequence>MHVTDFIPKHGTVSADDFVDWLFLADDETFIGRMNAMRRRETLRSMFIAHMGSTTVKASRLRWQR</sequence>
<protein>
    <submittedName>
        <fullName evidence="1">Uncharacterized protein</fullName>
    </submittedName>
</protein>
<name>A0ABT8YQK4_9HYPH</name>
<reference evidence="1" key="1">
    <citation type="journal article" date="2015" name="Int. J. Syst. Evol. Microbiol.">
        <title>Rhizobium alvei sp. nov., isolated from a freshwater river.</title>
        <authorList>
            <person name="Sheu S.Y."/>
            <person name="Huang H.W."/>
            <person name="Young C.C."/>
            <person name="Chen W.M."/>
        </authorList>
    </citation>
    <scope>NUCLEOTIDE SEQUENCE</scope>
    <source>
        <strain evidence="1">TNR-22</strain>
    </source>
</reference>
<comment type="caution">
    <text evidence="1">The sequence shown here is derived from an EMBL/GenBank/DDBJ whole genome shotgun (WGS) entry which is preliminary data.</text>
</comment>
<dbReference type="RefSeq" id="WP_304377726.1">
    <property type="nucleotide sequence ID" value="NZ_JAUOZU010000013.1"/>
</dbReference>
<organism evidence="1 2">
    <name type="scientific">Rhizobium alvei</name>
    <dbReference type="NCBI Taxonomy" id="1132659"/>
    <lineage>
        <taxon>Bacteria</taxon>
        <taxon>Pseudomonadati</taxon>
        <taxon>Pseudomonadota</taxon>
        <taxon>Alphaproteobacteria</taxon>
        <taxon>Hyphomicrobiales</taxon>
        <taxon>Rhizobiaceae</taxon>
        <taxon>Rhizobium/Agrobacterium group</taxon>
        <taxon>Rhizobium</taxon>
    </lineage>
</organism>
<dbReference type="Proteomes" id="UP001174932">
    <property type="component" value="Unassembled WGS sequence"/>
</dbReference>
<reference evidence="1" key="2">
    <citation type="submission" date="2023-07" db="EMBL/GenBank/DDBJ databases">
        <authorList>
            <person name="Shen H."/>
        </authorList>
    </citation>
    <scope>NUCLEOTIDE SEQUENCE</scope>
    <source>
        <strain evidence="1">TNR-22</strain>
    </source>
</reference>
<gene>
    <name evidence="1" type="ORF">Q4481_17685</name>
</gene>
<evidence type="ECO:0000313" key="2">
    <source>
        <dbReference type="Proteomes" id="UP001174932"/>
    </source>
</evidence>
<accession>A0ABT8YQK4</accession>
<proteinExistence type="predicted"/>